<comment type="subunit">
    <text evidence="12">Homotetramer; dimer of dimers.</text>
</comment>
<keyword evidence="6 12" id="KW-0028">Amino-acid biosynthesis</keyword>
<evidence type="ECO:0000313" key="16">
    <source>
        <dbReference type="EMBL" id="MDT2808949.1"/>
    </source>
</evidence>
<keyword evidence="5 12" id="KW-0963">Cytoplasm</keyword>
<evidence type="ECO:0000256" key="7">
    <source>
        <dbReference type="ARBA" id="ARBA00022915"/>
    </source>
</evidence>
<evidence type="ECO:0000256" key="4">
    <source>
        <dbReference type="ARBA" id="ARBA00012086"/>
    </source>
</evidence>
<comment type="caution">
    <text evidence="12">Was originally thought to be a dihydrodipicolinate synthase (DHDPS), catalyzing the condensation of (S)-aspartate-beta-semialdehyde [(S)-ASA] and pyruvate to dihydrodipicolinate (DHDP). However, it was shown in E.coli that the product of the enzymatic reaction is not dihydrodipicolinate but in fact (4S)-4-hydroxy-2,3,4,5-tetrahydro-(2S)-dipicolinic acid (HTPA), and that the consecutive dehydration reaction leading to DHDP is not spontaneous but catalyzed by DapB.</text>
</comment>
<gene>
    <name evidence="12 16" type="primary">dapA</name>
    <name evidence="16" type="ORF">P7H43_00340</name>
</gene>
<keyword evidence="9 12" id="KW-0456">Lyase</keyword>
<dbReference type="InterPro" id="IPR005263">
    <property type="entry name" value="DapA"/>
</dbReference>
<keyword evidence="10 12" id="KW-0704">Schiff base</keyword>
<feature type="binding site" evidence="12 15">
    <location>
        <position position="47"/>
    </location>
    <ligand>
        <name>pyruvate</name>
        <dbReference type="ChEBI" id="CHEBI:15361"/>
    </ligand>
</feature>
<sequence>MAIFEGAGVALVTPMNDDGSVNYTELQKLTEWQVQEGVDAIIACGTTGEASTLKDEEHIKVIETVVKQVAGRIPVIGGTGSNDTAHGIHLAKEAEKAGADALLVVTPYYNKATKSSLVAHYEAICSQTSLPVILYSIAGRTGMNLTPEMVARLKEIPNVKGIKEASGDISQIVAIATLVDDNFALYSGNDDQVLPLLSVGGSGVISTIANLLPKETSTMVHDYLEGNWQAAQKTQLAQLPLINAIFAEVNPVPVKAGVSLLGKCSMNYRLPLGVPEASTLANLKKAMKDYGLLAKEV</sequence>
<feature type="active site" description="Schiff-base intermediate with substrate" evidence="12 14">
    <location>
        <position position="163"/>
    </location>
</feature>
<dbReference type="GO" id="GO:0008840">
    <property type="term" value="F:4-hydroxy-tetrahydrodipicolinate synthase activity"/>
    <property type="evidence" value="ECO:0007669"/>
    <property type="project" value="UniProtKB-UniRule"/>
</dbReference>
<dbReference type="EC" id="4.3.3.7" evidence="4 12"/>
<dbReference type="RefSeq" id="WP_270596180.1">
    <property type="nucleotide sequence ID" value="NZ_JAQESC010000001.1"/>
</dbReference>
<dbReference type="HAMAP" id="MF_00418">
    <property type="entry name" value="DapA"/>
    <property type="match status" value="1"/>
</dbReference>
<keyword evidence="8 12" id="KW-0457">Lysine biosynthesis</keyword>
<evidence type="ECO:0000313" key="17">
    <source>
        <dbReference type="Proteomes" id="UP001256711"/>
    </source>
</evidence>
<dbReference type="GO" id="GO:0009089">
    <property type="term" value="P:lysine biosynthetic process via diaminopimelate"/>
    <property type="evidence" value="ECO:0007669"/>
    <property type="project" value="UniProtKB-UniRule"/>
</dbReference>
<dbReference type="Proteomes" id="UP001256711">
    <property type="component" value="Unassembled WGS sequence"/>
</dbReference>
<name>A0AAW8TTD2_9ENTE</name>
<dbReference type="PRINTS" id="PR00146">
    <property type="entry name" value="DHPICSNTHASE"/>
</dbReference>
<dbReference type="PANTHER" id="PTHR12128:SF66">
    <property type="entry name" value="4-HYDROXY-2-OXOGLUTARATE ALDOLASE, MITOCHONDRIAL"/>
    <property type="match status" value="1"/>
</dbReference>
<evidence type="ECO:0000256" key="9">
    <source>
        <dbReference type="ARBA" id="ARBA00023239"/>
    </source>
</evidence>
<dbReference type="GO" id="GO:0005829">
    <property type="term" value="C:cytosol"/>
    <property type="evidence" value="ECO:0007669"/>
    <property type="project" value="TreeGrafter"/>
</dbReference>
<accession>A0AAW8TTD2</accession>
<dbReference type="Gene3D" id="3.20.20.70">
    <property type="entry name" value="Aldolase class I"/>
    <property type="match status" value="1"/>
</dbReference>
<dbReference type="Pfam" id="PF00701">
    <property type="entry name" value="DHDPS"/>
    <property type="match status" value="1"/>
</dbReference>
<feature type="site" description="Part of a proton relay during catalysis" evidence="12">
    <location>
        <position position="109"/>
    </location>
</feature>
<evidence type="ECO:0000256" key="8">
    <source>
        <dbReference type="ARBA" id="ARBA00023154"/>
    </source>
</evidence>
<feature type="site" description="Part of a proton relay during catalysis" evidence="12">
    <location>
        <position position="46"/>
    </location>
</feature>
<dbReference type="NCBIfam" id="TIGR00674">
    <property type="entry name" value="dapA"/>
    <property type="match status" value="1"/>
</dbReference>
<dbReference type="GO" id="GO:0019877">
    <property type="term" value="P:diaminopimelate biosynthetic process"/>
    <property type="evidence" value="ECO:0007669"/>
    <property type="project" value="UniProtKB-UniRule"/>
</dbReference>
<evidence type="ECO:0000256" key="1">
    <source>
        <dbReference type="ARBA" id="ARBA00003294"/>
    </source>
</evidence>
<dbReference type="SMART" id="SM01130">
    <property type="entry name" value="DHDPS"/>
    <property type="match status" value="1"/>
</dbReference>
<organism evidence="16 17">
    <name type="scientific">Enterococcus asini</name>
    <dbReference type="NCBI Taxonomy" id="57732"/>
    <lineage>
        <taxon>Bacteria</taxon>
        <taxon>Bacillati</taxon>
        <taxon>Bacillota</taxon>
        <taxon>Bacilli</taxon>
        <taxon>Lactobacillales</taxon>
        <taxon>Enterococcaceae</taxon>
        <taxon>Enterococcus</taxon>
    </lineage>
</organism>
<evidence type="ECO:0000256" key="10">
    <source>
        <dbReference type="ARBA" id="ARBA00023270"/>
    </source>
</evidence>
<feature type="active site" description="Proton donor/acceptor" evidence="12 14">
    <location>
        <position position="135"/>
    </location>
</feature>
<dbReference type="CDD" id="cd00950">
    <property type="entry name" value="DHDPS"/>
    <property type="match status" value="1"/>
</dbReference>
<protein>
    <recommendedName>
        <fullName evidence="4 12">4-hydroxy-tetrahydrodipicolinate synthase</fullName>
        <shortName evidence="12">HTPA synthase</shortName>
        <ecNumber evidence="4 12">4.3.3.7</ecNumber>
    </recommendedName>
</protein>
<comment type="pathway">
    <text evidence="2 12">Amino-acid biosynthesis; L-lysine biosynthesis via DAP pathway; (S)-tetrahydrodipicolinate from L-aspartate: step 3/4.</text>
</comment>
<dbReference type="EMBL" id="JARQBJ010000001">
    <property type="protein sequence ID" value="MDT2808949.1"/>
    <property type="molecule type" value="Genomic_DNA"/>
</dbReference>
<dbReference type="SUPFAM" id="SSF51569">
    <property type="entry name" value="Aldolase"/>
    <property type="match status" value="1"/>
</dbReference>
<keyword evidence="7 12" id="KW-0220">Diaminopimelate biosynthesis</keyword>
<evidence type="ECO:0000256" key="3">
    <source>
        <dbReference type="ARBA" id="ARBA00007592"/>
    </source>
</evidence>
<dbReference type="InterPro" id="IPR013785">
    <property type="entry name" value="Aldolase_TIM"/>
</dbReference>
<dbReference type="PIRSF" id="PIRSF001365">
    <property type="entry name" value="DHDPS"/>
    <property type="match status" value="1"/>
</dbReference>
<dbReference type="AlphaFoldDB" id="A0AAW8TTD2"/>
<comment type="similarity">
    <text evidence="3 12 13">Belongs to the DapA family.</text>
</comment>
<evidence type="ECO:0000256" key="14">
    <source>
        <dbReference type="PIRSR" id="PIRSR001365-1"/>
    </source>
</evidence>
<evidence type="ECO:0000256" key="6">
    <source>
        <dbReference type="ARBA" id="ARBA00022605"/>
    </source>
</evidence>
<feature type="binding site" evidence="12 15">
    <location>
        <position position="205"/>
    </location>
    <ligand>
        <name>pyruvate</name>
        <dbReference type="ChEBI" id="CHEBI:15361"/>
    </ligand>
</feature>
<comment type="function">
    <text evidence="1 12">Catalyzes the condensation of (S)-aspartate-beta-semialdehyde [(S)-ASA] and pyruvate to 4-hydroxy-tetrahydrodipicolinate (HTPA).</text>
</comment>
<evidence type="ECO:0000256" key="5">
    <source>
        <dbReference type="ARBA" id="ARBA00022490"/>
    </source>
</evidence>
<dbReference type="PROSITE" id="PS00665">
    <property type="entry name" value="DHDPS_1"/>
    <property type="match status" value="1"/>
</dbReference>
<dbReference type="InterPro" id="IPR002220">
    <property type="entry name" value="DapA-like"/>
</dbReference>
<proteinExistence type="inferred from homology"/>
<dbReference type="PANTHER" id="PTHR12128">
    <property type="entry name" value="DIHYDRODIPICOLINATE SYNTHASE"/>
    <property type="match status" value="1"/>
</dbReference>
<evidence type="ECO:0000256" key="13">
    <source>
        <dbReference type="PIRNR" id="PIRNR001365"/>
    </source>
</evidence>
<evidence type="ECO:0000256" key="15">
    <source>
        <dbReference type="PIRSR" id="PIRSR001365-2"/>
    </source>
</evidence>
<evidence type="ECO:0000256" key="12">
    <source>
        <dbReference type="HAMAP-Rule" id="MF_00418"/>
    </source>
</evidence>
<dbReference type="InterPro" id="IPR020624">
    <property type="entry name" value="Schiff_base-form_aldolases_CS"/>
</dbReference>
<comment type="caution">
    <text evidence="16">The sequence shown here is derived from an EMBL/GenBank/DDBJ whole genome shotgun (WGS) entry which is preliminary data.</text>
</comment>
<reference evidence="16" key="1">
    <citation type="submission" date="2023-03" db="EMBL/GenBank/DDBJ databases">
        <authorList>
            <person name="Shen W."/>
            <person name="Cai J."/>
        </authorList>
    </citation>
    <scope>NUCLEOTIDE SEQUENCE</scope>
    <source>
        <strain evidence="16">B226-2</strain>
    </source>
</reference>
<evidence type="ECO:0000256" key="11">
    <source>
        <dbReference type="ARBA" id="ARBA00047836"/>
    </source>
</evidence>
<evidence type="ECO:0000256" key="2">
    <source>
        <dbReference type="ARBA" id="ARBA00005120"/>
    </source>
</evidence>
<comment type="catalytic activity">
    <reaction evidence="11 12">
        <text>L-aspartate 4-semialdehyde + pyruvate = (2S,4S)-4-hydroxy-2,3,4,5-tetrahydrodipicolinate + H2O + H(+)</text>
        <dbReference type="Rhea" id="RHEA:34171"/>
        <dbReference type="ChEBI" id="CHEBI:15361"/>
        <dbReference type="ChEBI" id="CHEBI:15377"/>
        <dbReference type="ChEBI" id="CHEBI:15378"/>
        <dbReference type="ChEBI" id="CHEBI:67139"/>
        <dbReference type="ChEBI" id="CHEBI:537519"/>
        <dbReference type="EC" id="4.3.3.7"/>
    </reaction>
</comment>
<comment type="subcellular location">
    <subcellularLocation>
        <location evidence="12">Cytoplasm</location>
    </subcellularLocation>
</comment>